<evidence type="ECO:0000313" key="12">
    <source>
        <dbReference type="EMBL" id="KAJ1355644.1"/>
    </source>
</evidence>
<dbReference type="EMBL" id="JAHQIW010002537">
    <property type="protein sequence ID" value="KAJ1355644.1"/>
    <property type="molecule type" value="Genomic_DNA"/>
</dbReference>
<dbReference type="GO" id="GO:0006508">
    <property type="term" value="P:proteolysis"/>
    <property type="evidence" value="ECO:0007669"/>
    <property type="project" value="UniProtKB-KW"/>
</dbReference>
<organism evidence="12 13">
    <name type="scientific">Parelaphostrongylus tenuis</name>
    <name type="common">Meningeal worm</name>
    <dbReference type="NCBI Taxonomy" id="148309"/>
    <lineage>
        <taxon>Eukaryota</taxon>
        <taxon>Metazoa</taxon>
        <taxon>Ecdysozoa</taxon>
        <taxon>Nematoda</taxon>
        <taxon>Chromadorea</taxon>
        <taxon>Rhabditida</taxon>
        <taxon>Rhabditina</taxon>
        <taxon>Rhabditomorpha</taxon>
        <taxon>Strongyloidea</taxon>
        <taxon>Metastrongylidae</taxon>
        <taxon>Parelaphostrongylus</taxon>
    </lineage>
</organism>
<feature type="domain" description="Peptidase M14" evidence="11">
    <location>
        <begin position="25"/>
        <end position="187"/>
    </location>
</feature>
<gene>
    <name evidence="12" type="ORF">KIN20_013137</name>
</gene>
<evidence type="ECO:0000256" key="3">
    <source>
        <dbReference type="ARBA" id="ARBA00022645"/>
    </source>
</evidence>
<name>A0AAD5QN97_PARTN</name>
<keyword evidence="4" id="KW-0645">Protease</keyword>
<keyword evidence="3" id="KW-0121">Carboxypeptidase</keyword>
<keyword evidence="8" id="KW-0862">Zinc</keyword>
<dbReference type="GO" id="GO:0005615">
    <property type="term" value="C:extracellular space"/>
    <property type="evidence" value="ECO:0007669"/>
    <property type="project" value="TreeGrafter"/>
</dbReference>
<dbReference type="SUPFAM" id="SSF53187">
    <property type="entry name" value="Zn-dependent exopeptidases"/>
    <property type="match status" value="1"/>
</dbReference>
<evidence type="ECO:0000256" key="5">
    <source>
        <dbReference type="ARBA" id="ARBA00022723"/>
    </source>
</evidence>
<dbReference type="GO" id="GO:0008270">
    <property type="term" value="F:zinc ion binding"/>
    <property type="evidence" value="ECO:0007669"/>
    <property type="project" value="InterPro"/>
</dbReference>
<dbReference type="Gene3D" id="3.40.630.10">
    <property type="entry name" value="Zn peptidases"/>
    <property type="match status" value="1"/>
</dbReference>
<sequence length="187" mass="21443">MDGAAVDVTIGPADAQMFLRFKTKQIHFDDVLEDLEQAIKDEKSPPVFSDPEAYGYSYDKFNSLGAIHGELLGKEKPGNISSKDIVAFWIDGGIHAREWIAPSTAMYFIHELFNGYKSDPSVRKILIYMDFYILPIMNPDGYEHSRLKIADIYNRMWGKDRPPDCKKEDSHTDCCVGADLYRNFDWF</sequence>
<keyword evidence="7" id="KW-0378">Hydrolase</keyword>
<keyword evidence="6" id="KW-0732">Signal</keyword>
<evidence type="ECO:0000256" key="7">
    <source>
        <dbReference type="ARBA" id="ARBA00022801"/>
    </source>
</evidence>
<reference evidence="12" key="1">
    <citation type="submission" date="2021-06" db="EMBL/GenBank/DDBJ databases">
        <title>Parelaphostrongylus tenuis whole genome reference sequence.</title>
        <authorList>
            <person name="Garwood T.J."/>
            <person name="Larsen P.A."/>
            <person name="Fountain-Jones N.M."/>
            <person name="Garbe J.R."/>
            <person name="Macchietto M.G."/>
            <person name="Kania S.A."/>
            <person name="Gerhold R.W."/>
            <person name="Richards J.E."/>
            <person name="Wolf T.M."/>
        </authorList>
    </citation>
    <scope>NUCLEOTIDE SEQUENCE</scope>
    <source>
        <strain evidence="12">MNPRO001-30</strain>
        <tissue evidence="12">Meninges</tissue>
    </source>
</reference>
<comment type="caution">
    <text evidence="12">The sequence shown here is derived from an EMBL/GenBank/DDBJ whole genome shotgun (WGS) entry which is preliminary data.</text>
</comment>
<comment type="caution">
    <text evidence="10">Lacks conserved residue(s) required for the propagation of feature annotation.</text>
</comment>
<protein>
    <recommendedName>
        <fullName evidence="11">Peptidase M14 domain-containing protein</fullName>
    </recommendedName>
</protein>
<dbReference type="AlphaFoldDB" id="A0AAD5QN97"/>
<evidence type="ECO:0000259" key="11">
    <source>
        <dbReference type="PROSITE" id="PS52035"/>
    </source>
</evidence>
<dbReference type="Pfam" id="PF00246">
    <property type="entry name" value="Peptidase_M14"/>
    <property type="match status" value="1"/>
</dbReference>
<dbReference type="PANTHER" id="PTHR11705:SF133">
    <property type="entry name" value="PEPTIDASE M14 CARBOXYPEPTIDASE A DOMAIN-CONTAINING PROTEIN"/>
    <property type="match status" value="1"/>
</dbReference>
<comment type="cofactor">
    <cofactor evidence="1">
        <name>Zn(2+)</name>
        <dbReference type="ChEBI" id="CHEBI:29105"/>
    </cofactor>
</comment>
<evidence type="ECO:0000256" key="8">
    <source>
        <dbReference type="ARBA" id="ARBA00022833"/>
    </source>
</evidence>
<dbReference type="Proteomes" id="UP001196413">
    <property type="component" value="Unassembled WGS sequence"/>
</dbReference>
<keyword evidence="9" id="KW-0482">Metalloprotease</keyword>
<dbReference type="GO" id="GO:0004181">
    <property type="term" value="F:metallocarboxypeptidase activity"/>
    <property type="evidence" value="ECO:0007669"/>
    <property type="project" value="InterPro"/>
</dbReference>
<comment type="similarity">
    <text evidence="2 10">Belongs to the peptidase M14 family.</text>
</comment>
<keyword evidence="5" id="KW-0479">Metal-binding</keyword>
<dbReference type="FunFam" id="3.40.630.10:FF:000084">
    <property type="entry name" value="Carboxypeptidase B2"/>
    <property type="match status" value="1"/>
</dbReference>
<evidence type="ECO:0000256" key="6">
    <source>
        <dbReference type="ARBA" id="ARBA00022729"/>
    </source>
</evidence>
<evidence type="ECO:0000256" key="1">
    <source>
        <dbReference type="ARBA" id="ARBA00001947"/>
    </source>
</evidence>
<dbReference type="PROSITE" id="PS52035">
    <property type="entry name" value="PEPTIDASE_M14"/>
    <property type="match status" value="1"/>
</dbReference>
<accession>A0AAD5QN97</accession>
<dbReference type="PANTHER" id="PTHR11705">
    <property type="entry name" value="PROTEASE FAMILY M14 CARBOXYPEPTIDASE A,B"/>
    <property type="match status" value="1"/>
</dbReference>
<evidence type="ECO:0000313" key="13">
    <source>
        <dbReference type="Proteomes" id="UP001196413"/>
    </source>
</evidence>
<evidence type="ECO:0000256" key="10">
    <source>
        <dbReference type="PROSITE-ProRule" id="PRU01379"/>
    </source>
</evidence>
<evidence type="ECO:0000256" key="2">
    <source>
        <dbReference type="ARBA" id="ARBA00005988"/>
    </source>
</evidence>
<keyword evidence="13" id="KW-1185">Reference proteome</keyword>
<evidence type="ECO:0000256" key="9">
    <source>
        <dbReference type="ARBA" id="ARBA00023049"/>
    </source>
</evidence>
<evidence type="ECO:0000256" key="4">
    <source>
        <dbReference type="ARBA" id="ARBA00022670"/>
    </source>
</evidence>
<dbReference type="InterPro" id="IPR000834">
    <property type="entry name" value="Peptidase_M14"/>
</dbReference>
<proteinExistence type="inferred from homology"/>